<dbReference type="InterPro" id="IPR036390">
    <property type="entry name" value="WH_DNA-bd_sf"/>
</dbReference>
<dbReference type="GO" id="GO:0030261">
    <property type="term" value="P:chromosome condensation"/>
    <property type="evidence" value="ECO:0007669"/>
    <property type="project" value="TreeGrafter"/>
</dbReference>
<dbReference type="SUPFAM" id="SSF46785">
    <property type="entry name" value="Winged helix' DNA-binding domain"/>
    <property type="match status" value="1"/>
</dbReference>
<dbReference type="InterPro" id="IPR005818">
    <property type="entry name" value="Histone_H1/H5_H15"/>
</dbReference>
<evidence type="ECO:0000256" key="4">
    <source>
        <dbReference type="SAM" id="MobiDB-lite"/>
    </source>
</evidence>
<sequence>MPSSHPPYFHMISEAIITMKDRTGSSQPAIAKFVEDNYSKSLPTNFRKILSVQLKRLVRSEKISKVKGSYKIPAAAKTSIPPKKTGTAAGKKPAIRKSAVEKTTKKNKTKRLSEVKTPEAVKKKKTVTAVKKKNVGPTERAGWTPTAKKGRKNK</sequence>
<proteinExistence type="predicted"/>
<dbReference type="GO" id="GO:0003690">
    <property type="term" value="F:double-stranded DNA binding"/>
    <property type="evidence" value="ECO:0007669"/>
    <property type="project" value="TreeGrafter"/>
</dbReference>
<dbReference type="PANTHER" id="PTHR11467:SF130">
    <property type="entry name" value="HISTONE H1-LIKE ISOFORM X1"/>
    <property type="match status" value="1"/>
</dbReference>
<comment type="subcellular location">
    <subcellularLocation>
        <location evidence="1">Nucleus</location>
    </subcellularLocation>
</comment>
<evidence type="ECO:0000313" key="7">
    <source>
        <dbReference type="Proteomes" id="UP000325081"/>
    </source>
</evidence>
<evidence type="ECO:0000256" key="3">
    <source>
        <dbReference type="ARBA" id="ARBA00023242"/>
    </source>
</evidence>
<keyword evidence="7" id="KW-1185">Reference proteome</keyword>
<dbReference type="GO" id="GO:0045910">
    <property type="term" value="P:negative regulation of DNA recombination"/>
    <property type="evidence" value="ECO:0007669"/>
    <property type="project" value="TreeGrafter"/>
</dbReference>
<dbReference type="AlphaFoldDB" id="A0A5A7QHD0"/>
<dbReference type="InterPro" id="IPR036388">
    <property type="entry name" value="WH-like_DNA-bd_sf"/>
</dbReference>
<dbReference type="PANTHER" id="PTHR11467">
    <property type="entry name" value="HISTONE H1"/>
    <property type="match status" value="1"/>
</dbReference>
<dbReference type="CDD" id="cd00073">
    <property type="entry name" value="H15"/>
    <property type="match status" value="1"/>
</dbReference>
<dbReference type="Pfam" id="PF00538">
    <property type="entry name" value="Linker_histone"/>
    <property type="match status" value="1"/>
</dbReference>
<dbReference type="GO" id="GO:0031492">
    <property type="term" value="F:nucleosomal DNA binding"/>
    <property type="evidence" value="ECO:0007669"/>
    <property type="project" value="TreeGrafter"/>
</dbReference>
<evidence type="ECO:0000259" key="5">
    <source>
        <dbReference type="PROSITE" id="PS51504"/>
    </source>
</evidence>
<protein>
    <submittedName>
        <fullName evidence="6">Histone H1</fullName>
    </submittedName>
</protein>
<dbReference type="Gene3D" id="1.10.10.10">
    <property type="entry name" value="Winged helix-like DNA-binding domain superfamily/Winged helix DNA-binding domain"/>
    <property type="match status" value="1"/>
</dbReference>
<feature type="domain" description="H15" evidence="5">
    <location>
        <begin position="4"/>
        <end position="74"/>
    </location>
</feature>
<dbReference type="GO" id="GO:0005634">
    <property type="term" value="C:nucleus"/>
    <property type="evidence" value="ECO:0007669"/>
    <property type="project" value="UniProtKB-SubCell"/>
</dbReference>
<dbReference type="EMBL" id="BKCP01006915">
    <property type="protein sequence ID" value="GER44338.1"/>
    <property type="molecule type" value="Genomic_DNA"/>
</dbReference>
<name>A0A5A7QHD0_STRAF</name>
<evidence type="ECO:0000256" key="2">
    <source>
        <dbReference type="ARBA" id="ARBA00023125"/>
    </source>
</evidence>
<feature type="region of interest" description="Disordered" evidence="4">
    <location>
        <begin position="77"/>
        <end position="154"/>
    </location>
</feature>
<comment type="caution">
    <text evidence="6">The sequence shown here is derived from an EMBL/GenBank/DDBJ whole genome shotgun (WGS) entry which is preliminary data.</text>
</comment>
<dbReference type="SMART" id="SM00526">
    <property type="entry name" value="H15"/>
    <property type="match status" value="1"/>
</dbReference>
<accession>A0A5A7QHD0</accession>
<feature type="compositionally biased region" description="Basic residues" evidence="4">
    <location>
        <begin position="122"/>
        <end position="134"/>
    </location>
</feature>
<feature type="compositionally biased region" description="Low complexity" evidence="4">
    <location>
        <begin position="81"/>
        <end position="92"/>
    </location>
</feature>
<feature type="compositionally biased region" description="Basic and acidic residues" evidence="4">
    <location>
        <begin position="111"/>
        <end position="121"/>
    </location>
</feature>
<dbReference type="GO" id="GO:0006334">
    <property type="term" value="P:nucleosome assembly"/>
    <property type="evidence" value="ECO:0007669"/>
    <property type="project" value="InterPro"/>
</dbReference>
<dbReference type="GO" id="GO:0000786">
    <property type="term" value="C:nucleosome"/>
    <property type="evidence" value="ECO:0007669"/>
    <property type="project" value="InterPro"/>
</dbReference>
<evidence type="ECO:0000256" key="1">
    <source>
        <dbReference type="ARBA" id="ARBA00004123"/>
    </source>
</evidence>
<gene>
    <name evidence="6" type="ORF">STAS_21244</name>
</gene>
<reference evidence="7" key="1">
    <citation type="journal article" date="2019" name="Curr. Biol.">
        <title>Genome Sequence of Striga asiatica Provides Insight into the Evolution of Plant Parasitism.</title>
        <authorList>
            <person name="Yoshida S."/>
            <person name="Kim S."/>
            <person name="Wafula E.K."/>
            <person name="Tanskanen J."/>
            <person name="Kim Y.M."/>
            <person name="Honaas L."/>
            <person name="Yang Z."/>
            <person name="Spallek T."/>
            <person name="Conn C.E."/>
            <person name="Ichihashi Y."/>
            <person name="Cheong K."/>
            <person name="Cui S."/>
            <person name="Der J.P."/>
            <person name="Gundlach H."/>
            <person name="Jiao Y."/>
            <person name="Hori C."/>
            <person name="Ishida J.K."/>
            <person name="Kasahara H."/>
            <person name="Kiba T."/>
            <person name="Kim M.S."/>
            <person name="Koo N."/>
            <person name="Laohavisit A."/>
            <person name="Lee Y.H."/>
            <person name="Lumba S."/>
            <person name="McCourt P."/>
            <person name="Mortimer J.C."/>
            <person name="Mutuku J.M."/>
            <person name="Nomura T."/>
            <person name="Sasaki-Sekimoto Y."/>
            <person name="Seto Y."/>
            <person name="Wang Y."/>
            <person name="Wakatake T."/>
            <person name="Sakakibara H."/>
            <person name="Demura T."/>
            <person name="Yamaguchi S."/>
            <person name="Yoneyama K."/>
            <person name="Manabe R.I."/>
            <person name="Nelson D.C."/>
            <person name="Schulman A.H."/>
            <person name="Timko M.P."/>
            <person name="dePamphilis C.W."/>
            <person name="Choi D."/>
            <person name="Shirasu K."/>
        </authorList>
    </citation>
    <scope>NUCLEOTIDE SEQUENCE [LARGE SCALE GENOMIC DNA]</scope>
    <source>
        <strain evidence="7">cv. UVA1</strain>
    </source>
</reference>
<dbReference type="PROSITE" id="PS51504">
    <property type="entry name" value="H15"/>
    <property type="match status" value="1"/>
</dbReference>
<keyword evidence="3" id="KW-0539">Nucleus</keyword>
<keyword evidence="2" id="KW-0238">DNA-binding</keyword>
<dbReference type="Proteomes" id="UP000325081">
    <property type="component" value="Unassembled WGS sequence"/>
</dbReference>
<dbReference type="OrthoDB" id="1110759at2759"/>
<evidence type="ECO:0000313" key="6">
    <source>
        <dbReference type="EMBL" id="GER44338.1"/>
    </source>
</evidence>
<organism evidence="6 7">
    <name type="scientific">Striga asiatica</name>
    <name type="common">Asiatic witchweed</name>
    <name type="synonym">Buchnera asiatica</name>
    <dbReference type="NCBI Taxonomy" id="4170"/>
    <lineage>
        <taxon>Eukaryota</taxon>
        <taxon>Viridiplantae</taxon>
        <taxon>Streptophyta</taxon>
        <taxon>Embryophyta</taxon>
        <taxon>Tracheophyta</taxon>
        <taxon>Spermatophyta</taxon>
        <taxon>Magnoliopsida</taxon>
        <taxon>eudicotyledons</taxon>
        <taxon>Gunneridae</taxon>
        <taxon>Pentapetalae</taxon>
        <taxon>asterids</taxon>
        <taxon>lamiids</taxon>
        <taxon>Lamiales</taxon>
        <taxon>Orobanchaceae</taxon>
        <taxon>Buchnereae</taxon>
        <taxon>Striga</taxon>
    </lineage>
</organism>